<evidence type="ECO:0000313" key="1">
    <source>
        <dbReference type="EMBL" id="PWS32232.1"/>
    </source>
</evidence>
<keyword evidence="2" id="KW-1185">Reference proteome</keyword>
<sequence length="86" mass="9494">MTILKDLSWNLAILTCLGLAEREDFMTGLPDFVLSQPNLKVSRVLLEMVANRFIAEEIAAIPEARYPRFVRLTAAASGKSLASSIK</sequence>
<accession>A0A317F0J3</accession>
<dbReference type="Proteomes" id="UP000245391">
    <property type="component" value="Unassembled WGS sequence"/>
</dbReference>
<evidence type="ECO:0000313" key="2">
    <source>
        <dbReference type="Proteomes" id="UP000245391"/>
    </source>
</evidence>
<dbReference type="AlphaFoldDB" id="A0A317F0J3"/>
<comment type="caution">
    <text evidence="1">The sequence shown here is derived from an EMBL/GenBank/DDBJ whole genome shotgun (WGS) entry which is preliminary data.</text>
</comment>
<protein>
    <submittedName>
        <fullName evidence="1">Uncharacterized protein</fullName>
    </submittedName>
</protein>
<dbReference type="EMBL" id="QGNY01000003">
    <property type="protein sequence ID" value="PWS32232.1"/>
    <property type="molecule type" value="Genomic_DNA"/>
</dbReference>
<name>A0A317F0J3_9SPHI</name>
<reference evidence="2" key="1">
    <citation type="submission" date="2018-05" db="EMBL/GenBank/DDBJ databases">
        <title>Pedobacter paludis sp. nov., isolated from wetland soil.</title>
        <authorList>
            <person name="Zhang Y."/>
        </authorList>
    </citation>
    <scope>NUCLEOTIDE SEQUENCE [LARGE SCALE GENOMIC DNA]</scope>
    <source>
        <strain evidence="2">R-8</strain>
    </source>
</reference>
<gene>
    <name evidence="1" type="ORF">DF947_10715</name>
</gene>
<proteinExistence type="predicted"/>
<organism evidence="1 2">
    <name type="scientific">Pedobacter paludis</name>
    <dbReference type="NCBI Taxonomy" id="2203212"/>
    <lineage>
        <taxon>Bacteria</taxon>
        <taxon>Pseudomonadati</taxon>
        <taxon>Bacteroidota</taxon>
        <taxon>Sphingobacteriia</taxon>
        <taxon>Sphingobacteriales</taxon>
        <taxon>Sphingobacteriaceae</taxon>
        <taxon>Pedobacter</taxon>
    </lineage>
</organism>